<dbReference type="AlphaFoldDB" id="A0A1S4FT66"/>
<sequence>MFTKTCLDLWREESKQLGIVTFCRDLDQAIGNGISVGMITELCGPPGSGKTQMCLQLCINTQIPVQLGGLGAKAIYFDTNFGFHPCRLQEIASACVTHCQKLVQIHKKELATVTRDFTVDSLMNGVYYKHIQSCSELLEGIETLGSLLKSGDKIKLVVLDSVSFLIRNNIENSFERIEVDHVILTKLHVLAHQYKCAIVITNDVTTRINGQDSKIVPALGDAHSHKINQRIVLGQSDEDPAGVHIASVEKGLFRTRMAVKFQISQAGIRGVRKK</sequence>
<dbReference type="GO" id="GO:0140664">
    <property type="term" value="F:ATP-dependent DNA damage sensor activity"/>
    <property type="evidence" value="ECO:0007669"/>
    <property type="project" value="InterPro"/>
</dbReference>
<dbReference type="GO" id="GO:0005657">
    <property type="term" value="C:replication fork"/>
    <property type="evidence" value="ECO:0007669"/>
    <property type="project" value="TreeGrafter"/>
</dbReference>
<dbReference type="GO" id="GO:0033065">
    <property type="term" value="C:Rad51C-XRCC3 complex"/>
    <property type="evidence" value="ECO:0007669"/>
    <property type="project" value="TreeGrafter"/>
</dbReference>
<dbReference type="SMART" id="SM00382">
    <property type="entry name" value="AAA"/>
    <property type="match status" value="1"/>
</dbReference>
<name>A0A1S4FT66_AEDAE</name>
<evidence type="ECO:0000256" key="5">
    <source>
        <dbReference type="ARBA" id="ARBA00023204"/>
    </source>
</evidence>
<evidence type="ECO:0000256" key="3">
    <source>
        <dbReference type="ARBA" id="ARBA00022763"/>
    </source>
</evidence>
<proteinExistence type="predicted"/>
<evidence type="ECO:0000256" key="7">
    <source>
        <dbReference type="ARBA" id="ARBA00040674"/>
    </source>
</evidence>
<dbReference type="HOGENOM" id="CLU_041732_1_1_1"/>
<dbReference type="FunFam" id="3.40.50.300:FF:002382">
    <property type="entry name" value="DNA repair protein RAD51C, putative"/>
    <property type="match status" value="1"/>
</dbReference>
<dbReference type="InterPro" id="IPR027417">
    <property type="entry name" value="P-loop_NTPase"/>
</dbReference>
<dbReference type="GO" id="GO:0008821">
    <property type="term" value="F:crossover junction DNA endonuclease activity"/>
    <property type="evidence" value="ECO:0007669"/>
    <property type="project" value="TreeGrafter"/>
</dbReference>
<dbReference type="Gene3D" id="3.40.50.300">
    <property type="entry name" value="P-loop containing nucleotide triphosphate hydrolases"/>
    <property type="match status" value="1"/>
</dbReference>
<dbReference type="OrthoDB" id="5957327at2759"/>
<dbReference type="SUPFAM" id="SSF52540">
    <property type="entry name" value="P-loop containing nucleoside triphosphate hydrolases"/>
    <property type="match status" value="1"/>
</dbReference>
<dbReference type="InterPro" id="IPR003593">
    <property type="entry name" value="AAA+_ATPase"/>
</dbReference>
<dbReference type="PANTHER" id="PTHR46239:SF1">
    <property type="entry name" value="DNA REPAIR PROTEIN RAD51 HOMOLOG 3"/>
    <property type="match status" value="1"/>
</dbReference>
<dbReference type="GO" id="GO:0007131">
    <property type="term" value="P:reciprocal meiotic recombination"/>
    <property type="evidence" value="ECO:0007669"/>
    <property type="project" value="TreeGrafter"/>
</dbReference>
<accession>A0A1S4FT66</accession>
<evidence type="ECO:0000256" key="1">
    <source>
        <dbReference type="ARBA" id="ARBA00004123"/>
    </source>
</evidence>
<evidence type="ECO:0000256" key="2">
    <source>
        <dbReference type="ARBA" id="ARBA00022741"/>
    </source>
</evidence>
<dbReference type="PROSITE" id="PS50162">
    <property type="entry name" value="RECA_2"/>
    <property type="match status" value="1"/>
</dbReference>
<evidence type="ECO:0000256" key="4">
    <source>
        <dbReference type="ARBA" id="ARBA00022840"/>
    </source>
</evidence>
<evidence type="ECO:0000256" key="6">
    <source>
        <dbReference type="ARBA" id="ARBA00023242"/>
    </source>
</evidence>
<keyword evidence="4" id="KW-0067">ATP-binding</keyword>
<gene>
    <name evidence="9" type="ORF">AaeL_AAEL011307</name>
</gene>
<evidence type="ECO:0000259" key="8">
    <source>
        <dbReference type="PROSITE" id="PS50162"/>
    </source>
</evidence>
<keyword evidence="6" id="KW-0539">Nucleus</keyword>
<keyword evidence="3" id="KW-0227">DNA damage</keyword>
<dbReference type="PANTHER" id="PTHR46239">
    <property type="entry name" value="DNA REPAIR PROTEIN RAD51 HOMOLOG 3 RAD51C"/>
    <property type="match status" value="1"/>
</dbReference>
<dbReference type="OMA" id="ERIWFSR"/>
<dbReference type="KEGG" id="aag:5574670"/>
<evidence type="ECO:0000313" key="9">
    <source>
        <dbReference type="EMBL" id="EAT36631.1"/>
    </source>
</evidence>
<keyword evidence="5" id="KW-0234">DNA repair</keyword>
<dbReference type="Pfam" id="PF08423">
    <property type="entry name" value="Rad51"/>
    <property type="match status" value="1"/>
</dbReference>
<dbReference type="Proteomes" id="UP000682892">
    <property type="component" value="Unassembled WGS sequence"/>
</dbReference>
<organism evidence="9 10">
    <name type="scientific">Aedes aegypti</name>
    <name type="common">Yellowfever mosquito</name>
    <name type="synonym">Culex aegypti</name>
    <dbReference type="NCBI Taxonomy" id="7159"/>
    <lineage>
        <taxon>Eukaryota</taxon>
        <taxon>Metazoa</taxon>
        <taxon>Ecdysozoa</taxon>
        <taxon>Arthropoda</taxon>
        <taxon>Hexapoda</taxon>
        <taxon>Insecta</taxon>
        <taxon>Pterygota</taxon>
        <taxon>Neoptera</taxon>
        <taxon>Endopterygota</taxon>
        <taxon>Diptera</taxon>
        <taxon>Nematocera</taxon>
        <taxon>Culicoidea</taxon>
        <taxon>Culicidae</taxon>
        <taxon>Culicinae</taxon>
        <taxon>Aedini</taxon>
        <taxon>Aedes</taxon>
        <taxon>Stegomyia</taxon>
    </lineage>
</organism>
<dbReference type="InterPro" id="IPR052093">
    <property type="entry name" value="HR_Repair_Mediator"/>
</dbReference>
<reference evidence="9" key="1">
    <citation type="submission" date="2005-10" db="EMBL/GenBank/DDBJ databases">
        <authorList>
            <person name="Loftus B.J."/>
            <person name="Nene V.M."/>
            <person name="Hannick L.I."/>
            <person name="Bidwell S."/>
            <person name="Haas B."/>
            <person name="Amedeo P."/>
            <person name="Orvis J."/>
            <person name="Wortman J.R."/>
            <person name="White O.R."/>
            <person name="Salzberg S."/>
            <person name="Shumway M."/>
            <person name="Koo H."/>
            <person name="Zhao Y."/>
            <person name="Holmes M."/>
            <person name="Miller J."/>
            <person name="Schatz M."/>
            <person name="Pop M."/>
            <person name="Pai G."/>
            <person name="Utterback T."/>
            <person name="Rogers Y.-H."/>
            <person name="Kravitz S."/>
            <person name="Fraser C.M."/>
        </authorList>
    </citation>
    <scope>NUCLEOTIDE SEQUENCE</scope>
    <source>
        <strain evidence="9">Liverpool</strain>
    </source>
</reference>
<dbReference type="GO" id="GO:0005524">
    <property type="term" value="F:ATP binding"/>
    <property type="evidence" value="ECO:0007669"/>
    <property type="project" value="UniProtKB-KW"/>
</dbReference>
<dbReference type="GO" id="GO:0000707">
    <property type="term" value="P:meiotic DNA recombinase assembly"/>
    <property type="evidence" value="ECO:0007669"/>
    <property type="project" value="TreeGrafter"/>
</dbReference>
<dbReference type="GO" id="GO:0000400">
    <property type="term" value="F:four-way junction DNA binding"/>
    <property type="evidence" value="ECO:0007669"/>
    <property type="project" value="TreeGrafter"/>
</dbReference>
<dbReference type="InterPro" id="IPR020588">
    <property type="entry name" value="RecA_ATP-bd"/>
</dbReference>
<keyword evidence="2" id="KW-0547">Nucleotide-binding</keyword>
<dbReference type="InterPro" id="IPR013632">
    <property type="entry name" value="Rad51_C"/>
</dbReference>
<protein>
    <recommendedName>
        <fullName evidence="7">DNA repair protein RAD51 homolog 3</fullName>
    </recommendedName>
</protein>
<evidence type="ECO:0000313" key="10">
    <source>
        <dbReference type="Proteomes" id="UP000682892"/>
    </source>
</evidence>
<reference evidence="9" key="3">
    <citation type="submission" date="2012-09" db="EMBL/GenBank/DDBJ databases">
        <authorList>
            <consortium name="VectorBase"/>
        </authorList>
    </citation>
    <scope>NUCLEOTIDE SEQUENCE</scope>
    <source>
        <strain evidence="9">Liverpool</strain>
    </source>
</reference>
<dbReference type="EMBL" id="CH477750">
    <property type="protein sequence ID" value="EAT36631.1"/>
    <property type="molecule type" value="Genomic_DNA"/>
</dbReference>
<comment type="subcellular location">
    <subcellularLocation>
        <location evidence="1">Nucleus</location>
    </subcellularLocation>
</comment>
<reference evidence="9" key="2">
    <citation type="journal article" date="2007" name="Science">
        <title>Genome sequence of Aedes aegypti, a major arbovirus vector.</title>
        <authorList>
            <person name="Nene V."/>
            <person name="Wortman J.R."/>
            <person name="Lawson D."/>
            <person name="Haas B."/>
            <person name="Kodira C."/>
            <person name="Tu Z.J."/>
            <person name="Loftus B."/>
            <person name="Xi Z."/>
            <person name="Megy K."/>
            <person name="Grabherr M."/>
            <person name="Ren Q."/>
            <person name="Zdobnov E.M."/>
            <person name="Lobo N.F."/>
            <person name="Campbell K.S."/>
            <person name="Brown S.E."/>
            <person name="Bonaldo M.F."/>
            <person name="Zhu J."/>
            <person name="Sinkins S.P."/>
            <person name="Hogenkamp D.G."/>
            <person name="Amedeo P."/>
            <person name="Arensburger P."/>
            <person name="Atkinson P.W."/>
            <person name="Bidwell S."/>
            <person name="Biedler J."/>
            <person name="Birney E."/>
            <person name="Bruggner R.V."/>
            <person name="Costas J."/>
            <person name="Coy M.R."/>
            <person name="Crabtree J."/>
            <person name="Crawford M."/>
            <person name="Debruyn B."/>
            <person name="Decaprio D."/>
            <person name="Eiglmeier K."/>
            <person name="Eisenstadt E."/>
            <person name="El-Dorry H."/>
            <person name="Gelbart W.M."/>
            <person name="Gomes S.L."/>
            <person name="Hammond M."/>
            <person name="Hannick L.I."/>
            <person name="Hogan J.R."/>
            <person name="Holmes M.H."/>
            <person name="Jaffe D."/>
            <person name="Johnston J.S."/>
            <person name="Kennedy R.C."/>
            <person name="Koo H."/>
            <person name="Kravitz S."/>
            <person name="Kriventseva E.V."/>
            <person name="Kulp D."/>
            <person name="Labutti K."/>
            <person name="Lee E."/>
            <person name="Li S."/>
            <person name="Lovin D.D."/>
            <person name="Mao C."/>
            <person name="Mauceli E."/>
            <person name="Menck C.F."/>
            <person name="Miller J.R."/>
            <person name="Montgomery P."/>
            <person name="Mori A."/>
            <person name="Nascimento A.L."/>
            <person name="Naveira H.F."/>
            <person name="Nusbaum C."/>
            <person name="O'leary S."/>
            <person name="Orvis J."/>
            <person name="Pertea M."/>
            <person name="Quesneville H."/>
            <person name="Reidenbach K.R."/>
            <person name="Rogers Y.H."/>
            <person name="Roth C.W."/>
            <person name="Schneider J.R."/>
            <person name="Schatz M."/>
            <person name="Shumway M."/>
            <person name="Stanke M."/>
            <person name="Stinson E.O."/>
            <person name="Tubio J.M."/>
            <person name="Vanzee J.P."/>
            <person name="Verjovski-Almeida S."/>
            <person name="Werner D."/>
            <person name="White O."/>
            <person name="Wyder S."/>
            <person name="Zeng Q."/>
            <person name="Zhao Q."/>
            <person name="Zhao Y."/>
            <person name="Hill C.A."/>
            <person name="Raikhel A.S."/>
            <person name="Soares M.B."/>
            <person name="Knudson D.L."/>
            <person name="Lee N.H."/>
            <person name="Galagan J."/>
            <person name="Salzberg S.L."/>
            <person name="Paulsen I.T."/>
            <person name="Dimopoulos G."/>
            <person name="Collins F.H."/>
            <person name="Birren B."/>
            <person name="Fraser-Liggett C.M."/>
            <person name="Severson D.W."/>
        </authorList>
    </citation>
    <scope>NUCLEOTIDE SEQUENCE [LARGE SCALE GENOMIC DNA]</scope>
    <source>
        <strain evidence="9">Liverpool</strain>
    </source>
</reference>
<feature type="domain" description="RecA family profile 1" evidence="8">
    <location>
        <begin position="15"/>
        <end position="204"/>
    </location>
</feature>
<dbReference type="GO" id="GO:0033063">
    <property type="term" value="C:Rad51B-Rad51C-Rad51D-XRCC2 complex"/>
    <property type="evidence" value="ECO:0007669"/>
    <property type="project" value="TreeGrafter"/>
</dbReference>